<keyword evidence="2" id="KW-0812">Transmembrane</keyword>
<proteinExistence type="predicted"/>
<evidence type="ECO:0000313" key="4">
    <source>
        <dbReference type="Proteomes" id="UP000183104"/>
    </source>
</evidence>
<evidence type="ECO:0000256" key="1">
    <source>
        <dbReference type="SAM" id="MobiDB-lite"/>
    </source>
</evidence>
<name>A0A0P9CXL4_9GAMM</name>
<dbReference type="Proteomes" id="UP000183104">
    <property type="component" value="Unassembled WGS sequence"/>
</dbReference>
<dbReference type="EMBL" id="FMUN01000007">
    <property type="protein sequence ID" value="SCY57391.1"/>
    <property type="molecule type" value="Genomic_DNA"/>
</dbReference>
<accession>A0A0P9CXL4</accession>
<protein>
    <submittedName>
        <fullName evidence="3">Uncharacterized protein</fullName>
    </submittedName>
</protein>
<sequence length="103" mass="11430">MGYTARYFLAVLLPPAAVIKLGRRTATVAPIGVFFLAALVTYALAPWTPWMVLGDLFWAASAIWAVLTVRGAEEDERHEPSSTAEHHVDPERHYPAEDEAPRE</sequence>
<organism evidence="3 4">
    <name type="scientific">Thiohalorhabdus denitrificans</name>
    <dbReference type="NCBI Taxonomy" id="381306"/>
    <lineage>
        <taxon>Bacteria</taxon>
        <taxon>Pseudomonadati</taxon>
        <taxon>Pseudomonadota</taxon>
        <taxon>Gammaproteobacteria</taxon>
        <taxon>Thiohalorhabdales</taxon>
        <taxon>Thiohalorhabdaceae</taxon>
        <taxon>Thiohalorhabdus</taxon>
    </lineage>
</organism>
<evidence type="ECO:0000256" key="2">
    <source>
        <dbReference type="SAM" id="Phobius"/>
    </source>
</evidence>
<feature type="region of interest" description="Disordered" evidence="1">
    <location>
        <begin position="75"/>
        <end position="103"/>
    </location>
</feature>
<dbReference type="OrthoDB" id="2692128at2"/>
<keyword evidence="2" id="KW-1133">Transmembrane helix</keyword>
<gene>
    <name evidence="3" type="ORF">SAMN05661077_2561</name>
</gene>
<reference evidence="4" key="1">
    <citation type="submission" date="2016-10" db="EMBL/GenBank/DDBJ databases">
        <authorList>
            <person name="Varghese N."/>
        </authorList>
    </citation>
    <scope>NUCLEOTIDE SEQUENCE [LARGE SCALE GENOMIC DNA]</scope>
    <source>
        <strain evidence="4">HL 19</strain>
    </source>
</reference>
<evidence type="ECO:0000313" key="3">
    <source>
        <dbReference type="EMBL" id="SCY57391.1"/>
    </source>
</evidence>
<feature type="transmembrane region" description="Helical" evidence="2">
    <location>
        <begin position="26"/>
        <end position="44"/>
    </location>
</feature>
<dbReference type="AlphaFoldDB" id="A0A0P9CXL4"/>
<dbReference type="RefSeq" id="WP_054964675.1">
    <property type="nucleotide sequence ID" value="NZ_FMUN01000007.1"/>
</dbReference>
<keyword evidence="2" id="KW-0472">Membrane</keyword>
<keyword evidence="4" id="KW-1185">Reference proteome</keyword>